<dbReference type="PANTHER" id="PTHR43180:SF28">
    <property type="entry name" value="NAD(P)-BINDING ROSSMANN-FOLD SUPERFAMILY PROTEIN"/>
    <property type="match status" value="1"/>
</dbReference>
<evidence type="ECO:0000256" key="3">
    <source>
        <dbReference type="ARBA" id="ARBA00023002"/>
    </source>
</evidence>
<dbReference type="InterPro" id="IPR002347">
    <property type="entry name" value="SDR_fam"/>
</dbReference>
<dbReference type="PRINTS" id="PR00080">
    <property type="entry name" value="SDRFAMILY"/>
</dbReference>
<dbReference type="OrthoDB" id="417891at2759"/>
<sequence>MTDVVVPTPSPQPPTTPAGRLQSRIALVTGSSTGIGRAIALAYAAAGARVLCADLRANVDPARSSEVPALGTAEEIVARGGEAVFVECDVTVGEQVRGAVGRAVEFWGRLDIMVNNAGVSLESLAPGPIYEASEDVWDKTMAINLRGVFLGCKHASAQMMKQEPLASGDRGWIINVASVMGLVAMKSSPAYVASKSAVVGLTRSVGIDLAPYRIHANCIAPSYTQTPLLSMATALISPAEMEGLHALHPFKGLGQPEDIAKVAVFFGSDDCSWVTSATLAVDGGFTAM</sequence>
<proteinExistence type="inferred from homology"/>
<keyword evidence="3" id="KW-0560">Oxidoreductase</keyword>
<organism evidence="6 7">
    <name type="scientific">Saccharata proteae CBS 121410</name>
    <dbReference type="NCBI Taxonomy" id="1314787"/>
    <lineage>
        <taxon>Eukaryota</taxon>
        <taxon>Fungi</taxon>
        <taxon>Dikarya</taxon>
        <taxon>Ascomycota</taxon>
        <taxon>Pezizomycotina</taxon>
        <taxon>Dothideomycetes</taxon>
        <taxon>Dothideomycetes incertae sedis</taxon>
        <taxon>Botryosphaeriales</taxon>
        <taxon>Saccharataceae</taxon>
        <taxon>Saccharata</taxon>
    </lineage>
</organism>
<dbReference type="EMBL" id="ML978712">
    <property type="protein sequence ID" value="KAF2091244.1"/>
    <property type="molecule type" value="Genomic_DNA"/>
</dbReference>
<keyword evidence="7" id="KW-1185">Reference proteome</keyword>
<dbReference type="InterPro" id="IPR036291">
    <property type="entry name" value="NAD(P)-bd_dom_sf"/>
</dbReference>
<dbReference type="PANTHER" id="PTHR43180">
    <property type="entry name" value="3-OXOACYL-(ACYL-CARRIER-PROTEIN) REDUCTASE (AFU_ORTHOLOGUE AFUA_6G11210)"/>
    <property type="match status" value="1"/>
</dbReference>
<evidence type="ECO:0000256" key="2">
    <source>
        <dbReference type="ARBA" id="ARBA00022857"/>
    </source>
</evidence>
<evidence type="ECO:0000256" key="4">
    <source>
        <dbReference type="ARBA" id="ARBA00023027"/>
    </source>
</evidence>
<dbReference type="FunFam" id="3.40.50.720:FF:000084">
    <property type="entry name" value="Short-chain dehydrogenase reductase"/>
    <property type="match status" value="1"/>
</dbReference>
<name>A0A9P4I0J3_9PEZI</name>
<keyword evidence="4" id="KW-0520">NAD</keyword>
<dbReference type="CDD" id="cd05233">
    <property type="entry name" value="SDR_c"/>
    <property type="match status" value="1"/>
</dbReference>
<evidence type="ECO:0000256" key="5">
    <source>
        <dbReference type="ARBA" id="ARBA00023098"/>
    </source>
</evidence>
<accession>A0A9P4I0J3</accession>
<dbReference type="InterPro" id="IPR020904">
    <property type="entry name" value="Sc_DH/Rdtase_CS"/>
</dbReference>
<evidence type="ECO:0000256" key="1">
    <source>
        <dbReference type="ARBA" id="ARBA00006484"/>
    </source>
</evidence>
<dbReference type="PRINTS" id="PR00081">
    <property type="entry name" value="GDHRDH"/>
</dbReference>
<evidence type="ECO:0000313" key="6">
    <source>
        <dbReference type="EMBL" id="KAF2091244.1"/>
    </source>
</evidence>
<gene>
    <name evidence="6" type="ORF">K490DRAFT_33995</name>
</gene>
<dbReference type="Gene3D" id="3.40.50.720">
    <property type="entry name" value="NAD(P)-binding Rossmann-like Domain"/>
    <property type="match status" value="1"/>
</dbReference>
<dbReference type="AlphaFoldDB" id="A0A9P4I0J3"/>
<comment type="similarity">
    <text evidence="1">Belongs to the short-chain dehydrogenases/reductases (SDR) family.</text>
</comment>
<dbReference type="Proteomes" id="UP000799776">
    <property type="component" value="Unassembled WGS sequence"/>
</dbReference>
<reference evidence="6" key="1">
    <citation type="journal article" date="2020" name="Stud. Mycol.">
        <title>101 Dothideomycetes genomes: a test case for predicting lifestyles and emergence of pathogens.</title>
        <authorList>
            <person name="Haridas S."/>
            <person name="Albert R."/>
            <person name="Binder M."/>
            <person name="Bloem J."/>
            <person name="Labutti K."/>
            <person name="Salamov A."/>
            <person name="Andreopoulos B."/>
            <person name="Baker S."/>
            <person name="Barry K."/>
            <person name="Bills G."/>
            <person name="Bluhm B."/>
            <person name="Cannon C."/>
            <person name="Castanera R."/>
            <person name="Culley D."/>
            <person name="Daum C."/>
            <person name="Ezra D."/>
            <person name="Gonzalez J."/>
            <person name="Henrissat B."/>
            <person name="Kuo A."/>
            <person name="Liang C."/>
            <person name="Lipzen A."/>
            <person name="Lutzoni F."/>
            <person name="Magnuson J."/>
            <person name="Mondo S."/>
            <person name="Nolan M."/>
            <person name="Ohm R."/>
            <person name="Pangilinan J."/>
            <person name="Park H.-J."/>
            <person name="Ramirez L."/>
            <person name="Alfaro M."/>
            <person name="Sun H."/>
            <person name="Tritt A."/>
            <person name="Yoshinaga Y."/>
            <person name="Zwiers L.-H."/>
            <person name="Turgeon B."/>
            <person name="Goodwin S."/>
            <person name="Spatafora J."/>
            <person name="Crous P."/>
            <person name="Grigoriev I."/>
        </authorList>
    </citation>
    <scope>NUCLEOTIDE SEQUENCE</scope>
    <source>
        <strain evidence="6">CBS 121410</strain>
    </source>
</reference>
<dbReference type="NCBIfam" id="NF005559">
    <property type="entry name" value="PRK07231.1"/>
    <property type="match status" value="1"/>
</dbReference>
<dbReference type="Pfam" id="PF13561">
    <property type="entry name" value="adh_short_C2"/>
    <property type="match status" value="1"/>
</dbReference>
<dbReference type="GO" id="GO:0006629">
    <property type="term" value="P:lipid metabolic process"/>
    <property type="evidence" value="ECO:0007669"/>
    <property type="project" value="UniProtKB-KW"/>
</dbReference>
<keyword evidence="2" id="KW-0521">NADP</keyword>
<keyword evidence="5" id="KW-0443">Lipid metabolism</keyword>
<dbReference type="GO" id="GO:0016491">
    <property type="term" value="F:oxidoreductase activity"/>
    <property type="evidence" value="ECO:0007669"/>
    <property type="project" value="UniProtKB-KW"/>
</dbReference>
<evidence type="ECO:0000313" key="7">
    <source>
        <dbReference type="Proteomes" id="UP000799776"/>
    </source>
</evidence>
<comment type="caution">
    <text evidence="6">The sequence shown here is derived from an EMBL/GenBank/DDBJ whole genome shotgun (WGS) entry which is preliminary data.</text>
</comment>
<protein>
    <submittedName>
        <fullName evidence="6">Short-chain dehydrogenase/reductase-like protein</fullName>
    </submittedName>
</protein>
<dbReference type="SUPFAM" id="SSF51735">
    <property type="entry name" value="NAD(P)-binding Rossmann-fold domains"/>
    <property type="match status" value="1"/>
</dbReference>
<dbReference type="PROSITE" id="PS00061">
    <property type="entry name" value="ADH_SHORT"/>
    <property type="match status" value="1"/>
</dbReference>